<keyword evidence="8" id="KW-0119">Carbohydrate metabolism</keyword>
<keyword evidence="12" id="KW-0175">Coiled coil</keyword>
<dbReference type="SMART" id="SM00636">
    <property type="entry name" value="Glyco_18"/>
    <property type="match status" value="1"/>
</dbReference>
<keyword evidence="16" id="KW-1185">Reference proteome</keyword>
<keyword evidence="7" id="KW-0146">Chitin degradation</keyword>
<proteinExistence type="inferred from homology"/>
<gene>
    <name evidence="15" type="ORF">FKW77_009381</name>
</gene>
<dbReference type="InterPro" id="IPR050314">
    <property type="entry name" value="Glycosyl_Hydrlase_18"/>
</dbReference>
<feature type="signal peptide" evidence="13">
    <location>
        <begin position="1"/>
        <end position="21"/>
    </location>
</feature>
<evidence type="ECO:0000313" key="16">
    <source>
        <dbReference type="Proteomes" id="UP000316270"/>
    </source>
</evidence>
<evidence type="ECO:0000313" key="15">
    <source>
        <dbReference type="EMBL" id="QDS73509.1"/>
    </source>
</evidence>
<accession>A0A517LCZ0</accession>
<dbReference type="GO" id="GO:0008061">
    <property type="term" value="F:chitin binding"/>
    <property type="evidence" value="ECO:0007669"/>
    <property type="project" value="InterPro"/>
</dbReference>
<dbReference type="PANTHER" id="PTHR11177:SF317">
    <property type="entry name" value="CHITINASE 12-RELATED"/>
    <property type="match status" value="1"/>
</dbReference>
<evidence type="ECO:0000256" key="2">
    <source>
        <dbReference type="ARBA" id="ARBA00004613"/>
    </source>
</evidence>
<evidence type="ECO:0000256" key="9">
    <source>
        <dbReference type="ARBA" id="ARBA00023295"/>
    </source>
</evidence>
<dbReference type="EMBL" id="CP042193">
    <property type="protein sequence ID" value="QDS73509.1"/>
    <property type="molecule type" value="Genomic_DNA"/>
</dbReference>
<feature type="chain" id="PRO_5021944571" description="chitinase" evidence="13">
    <location>
        <begin position="22"/>
        <end position="456"/>
    </location>
</feature>
<protein>
    <recommendedName>
        <fullName evidence="4">chitinase</fullName>
        <ecNumber evidence="4">3.2.1.14</ecNumber>
    </recommendedName>
</protein>
<dbReference type="Proteomes" id="UP000316270">
    <property type="component" value="Chromosome 9"/>
</dbReference>
<keyword evidence="9 11" id="KW-0326">Glycosidase</keyword>
<evidence type="ECO:0000256" key="3">
    <source>
        <dbReference type="ARBA" id="ARBA00008682"/>
    </source>
</evidence>
<dbReference type="InterPro" id="IPR001223">
    <property type="entry name" value="Glyco_hydro18_cat"/>
</dbReference>
<evidence type="ECO:0000256" key="1">
    <source>
        <dbReference type="ARBA" id="ARBA00000822"/>
    </source>
</evidence>
<evidence type="ECO:0000256" key="7">
    <source>
        <dbReference type="ARBA" id="ARBA00023024"/>
    </source>
</evidence>
<dbReference type="GO" id="GO:0000272">
    <property type="term" value="P:polysaccharide catabolic process"/>
    <property type="evidence" value="ECO:0007669"/>
    <property type="project" value="UniProtKB-KW"/>
</dbReference>
<keyword evidence="10" id="KW-0624">Polysaccharide degradation</keyword>
<evidence type="ECO:0000256" key="4">
    <source>
        <dbReference type="ARBA" id="ARBA00012729"/>
    </source>
</evidence>
<dbReference type="Gene3D" id="3.20.20.80">
    <property type="entry name" value="Glycosidases"/>
    <property type="match status" value="1"/>
</dbReference>
<dbReference type="AlphaFoldDB" id="A0A517LCZ0"/>
<reference evidence="15 16" key="1">
    <citation type="submission" date="2019-07" db="EMBL/GenBank/DDBJ databases">
        <title>Finished genome of Venturia effusa.</title>
        <authorList>
            <person name="Young C.A."/>
            <person name="Cox M.P."/>
            <person name="Ganley A.R.D."/>
            <person name="David W.J."/>
        </authorList>
    </citation>
    <scope>NUCLEOTIDE SEQUENCE [LARGE SCALE GENOMIC DNA]</scope>
    <source>
        <strain evidence="16">albino</strain>
    </source>
</reference>
<comment type="catalytic activity">
    <reaction evidence="1">
        <text>Random endo-hydrolysis of N-acetyl-beta-D-glucosaminide (1-&gt;4)-beta-linkages in chitin and chitodextrins.</text>
        <dbReference type="EC" id="3.2.1.14"/>
    </reaction>
</comment>
<dbReference type="InterPro" id="IPR001579">
    <property type="entry name" value="Glyco_hydro_18_chit_AS"/>
</dbReference>
<dbReference type="Pfam" id="PF00704">
    <property type="entry name" value="Glyco_hydro_18"/>
    <property type="match status" value="1"/>
</dbReference>
<dbReference type="SUPFAM" id="SSF54556">
    <property type="entry name" value="Chitinase insertion domain"/>
    <property type="match status" value="1"/>
</dbReference>
<dbReference type="InterPro" id="IPR029070">
    <property type="entry name" value="Chitinase_insertion_sf"/>
</dbReference>
<comment type="similarity">
    <text evidence="3">Belongs to the glycosyl hydrolase 18 family. Chitinase class V subfamily.</text>
</comment>
<dbReference type="PANTHER" id="PTHR11177">
    <property type="entry name" value="CHITINASE"/>
    <property type="match status" value="1"/>
</dbReference>
<evidence type="ECO:0000256" key="12">
    <source>
        <dbReference type="SAM" id="Coils"/>
    </source>
</evidence>
<organism evidence="15 16">
    <name type="scientific">Venturia effusa</name>
    <dbReference type="NCBI Taxonomy" id="50376"/>
    <lineage>
        <taxon>Eukaryota</taxon>
        <taxon>Fungi</taxon>
        <taxon>Dikarya</taxon>
        <taxon>Ascomycota</taxon>
        <taxon>Pezizomycotina</taxon>
        <taxon>Dothideomycetes</taxon>
        <taxon>Pleosporomycetidae</taxon>
        <taxon>Venturiales</taxon>
        <taxon>Venturiaceae</taxon>
        <taxon>Venturia</taxon>
    </lineage>
</organism>
<evidence type="ECO:0000256" key="10">
    <source>
        <dbReference type="ARBA" id="ARBA00023326"/>
    </source>
</evidence>
<sequence>MIPIVPVVAYLCLAFISVTSASTVLPRDAVDDSVNAMSEKWPALLKERDGFRAVAYYVNWAIYARNHPPSEIPVEKLNYLLYAFANVDNTTGAVYLSDTFADVEKIFPGDIAQNGTNMYGCLKQINLLKRKNRNLKVLLSIGGWTFSPNFVPPMTTEAGRKNFAKTSVQLLKDHGFDGLDVDWEYPGTKQQGEDWVSLMEETRAELDAYEEVLEQKLANASCRASQKQKRPHFYLTIAAPAGPSKYSLLNLEGMEPYMDFVNLMAYDYSGSWDNHTGHNSNLYPSKKNQVSTPFNTAEAVDFYLDNGIPSEKLVLGMPLYGRGFLGTQKTPGKAYKNMSVGSWEAGVWDYKALPRPGNPQLYHDATVGASWSFDNSTGEFVSYDTPQIATQKARYIRSEGLGGAMWWETSYDKNGPESLISTVRKELTKGRGEMEVRVNNLEYPDSKYDNLRNGFR</sequence>
<dbReference type="EC" id="3.2.1.14" evidence="4"/>
<name>A0A517LCZ0_9PEZI</name>
<dbReference type="GO" id="GO:0005576">
    <property type="term" value="C:extracellular region"/>
    <property type="evidence" value="ECO:0007669"/>
    <property type="project" value="UniProtKB-SubCell"/>
</dbReference>
<dbReference type="CDD" id="cd06548">
    <property type="entry name" value="GH18_chitinase"/>
    <property type="match status" value="1"/>
</dbReference>
<evidence type="ECO:0000256" key="5">
    <source>
        <dbReference type="ARBA" id="ARBA00022525"/>
    </source>
</evidence>
<evidence type="ECO:0000256" key="13">
    <source>
        <dbReference type="SAM" id="SignalP"/>
    </source>
</evidence>
<dbReference type="OrthoDB" id="73875at2759"/>
<keyword evidence="13" id="KW-0732">Signal</keyword>
<comment type="subcellular location">
    <subcellularLocation>
        <location evidence="2">Secreted</location>
    </subcellularLocation>
</comment>
<dbReference type="InterPro" id="IPR011583">
    <property type="entry name" value="Chitinase_II/V-like_cat"/>
</dbReference>
<dbReference type="STRING" id="50376.A0A517LCZ0"/>
<keyword evidence="6 11" id="KW-0378">Hydrolase</keyword>
<dbReference type="GO" id="GO:0006032">
    <property type="term" value="P:chitin catabolic process"/>
    <property type="evidence" value="ECO:0007669"/>
    <property type="project" value="UniProtKB-KW"/>
</dbReference>
<dbReference type="FunFam" id="3.20.20.80:FF:000075">
    <property type="entry name" value="Sporulation-specific chitinase"/>
    <property type="match status" value="1"/>
</dbReference>
<evidence type="ECO:0000256" key="11">
    <source>
        <dbReference type="RuleBase" id="RU000489"/>
    </source>
</evidence>
<dbReference type="PROSITE" id="PS51910">
    <property type="entry name" value="GH18_2"/>
    <property type="match status" value="1"/>
</dbReference>
<dbReference type="SUPFAM" id="SSF51445">
    <property type="entry name" value="(Trans)glycosidases"/>
    <property type="match status" value="1"/>
</dbReference>
<keyword evidence="5" id="KW-0964">Secreted</keyword>
<evidence type="ECO:0000256" key="6">
    <source>
        <dbReference type="ARBA" id="ARBA00022801"/>
    </source>
</evidence>
<dbReference type="GO" id="GO:0008843">
    <property type="term" value="F:endochitinase activity"/>
    <property type="evidence" value="ECO:0007669"/>
    <property type="project" value="UniProtKB-EC"/>
</dbReference>
<evidence type="ECO:0000256" key="8">
    <source>
        <dbReference type="ARBA" id="ARBA00023277"/>
    </source>
</evidence>
<dbReference type="Gene3D" id="3.10.50.10">
    <property type="match status" value="1"/>
</dbReference>
<feature type="domain" description="GH18" evidence="14">
    <location>
        <begin position="51"/>
        <end position="430"/>
    </location>
</feature>
<feature type="coiled-coil region" evidence="12">
    <location>
        <begin position="199"/>
        <end position="230"/>
    </location>
</feature>
<dbReference type="PROSITE" id="PS01095">
    <property type="entry name" value="GH18_1"/>
    <property type="match status" value="1"/>
</dbReference>
<evidence type="ECO:0000259" key="14">
    <source>
        <dbReference type="PROSITE" id="PS51910"/>
    </source>
</evidence>
<dbReference type="InterPro" id="IPR017853">
    <property type="entry name" value="GH"/>
</dbReference>